<evidence type="ECO:0000256" key="2">
    <source>
        <dbReference type="SAM" id="SignalP"/>
    </source>
</evidence>
<keyword evidence="2" id="KW-0732">Signal</keyword>
<feature type="chain" id="PRO_5042852739" evidence="2">
    <location>
        <begin position="22"/>
        <end position="126"/>
    </location>
</feature>
<proteinExistence type="inferred from homology"/>
<dbReference type="GO" id="GO:0004185">
    <property type="term" value="F:serine-type carboxypeptidase activity"/>
    <property type="evidence" value="ECO:0007669"/>
    <property type="project" value="InterPro"/>
</dbReference>
<feature type="signal peptide" evidence="2">
    <location>
        <begin position="1"/>
        <end position="21"/>
    </location>
</feature>
<dbReference type="Gene3D" id="3.40.50.1820">
    <property type="entry name" value="alpha/beta hydrolase"/>
    <property type="match status" value="1"/>
</dbReference>
<evidence type="ECO:0000313" key="4">
    <source>
        <dbReference type="Proteomes" id="UP001386955"/>
    </source>
</evidence>
<dbReference type="Proteomes" id="UP001386955">
    <property type="component" value="Unassembled WGS sequence"/>
</dbReference>
<evidence type="ECO:0000256" key="1">
    <source>
        <dbReference type="ARBA" id="ARBA00009431"/>
    </source>
</evidence>
<keyword evidence="4" id="KW-1185">Reference proteome</keyword>
<dbReference type="Pfam" id="PF00450">
    <property type="entry name" value="Peptidase_S10"/>
    <property type="match status" value="1"/>
</dbReference>
<evidence type="ECO:0000313" key="3">
    <source>
        <dbReference type="EMBL" id="KAK7383101.1"/>
    </source>
</evidence>
<sequence>MLSIKSLWWLVCLSWCDFVIPCERGEYLYKFIRLRRAQKRSYGEASSKVTNGGVEHFSKVYVVEEQPGLMENDKVKSLPGETEGVDFDQYGGYVTVDAKAGRKLFYYFVESPSHLTMLPTSLLFYG</sequence>
<accession>A0AAN9X1A5</accession>
<gene>
    <name evidence="3" type="ORF">VNO78_28770</name>
</gene>
<dbReference type="EMBL" id="JAYMYS010000008">
    <property type="protein sequence ID" value="KAK7383101.1"/>
    <property type="molecule type" value="Genomic_DNA"/>
</dbReference>
<dbReference type="AlphaFoldDB" id="A0AAN9X1A5"/>
<protein>
    <submittedName>
        <fullName evidence="3">Uncharacterized protein</fullName>
    </submittedName>
</protein>
<name>A0AAN9X1A5_PSOTE</name>
<comment type="caution">
    <text evidence="3">The sequence shown here is derived from an EMBL/GenBank/DDBJ whole genome shotgun (WGS) entry which is preliminary data.</text>
</comment>
<dbReference type="InterPro" id="IPR029058">
    <property type="entry name" value="AB_hydrolase_fold"/>
</dbReference>
<dbReference type="SUPFAM" id="SSF53474">
    <property type="entry name" value="alpha/beta-Hydrolases"/>
    <property type="match status" value="1"/>
</dbReference>
<reference evidence="3 4" key="1">
    <citation type="submission" date="2024-01" db="EMBL/GenBank/DDBJ databases">
        <title>The genomes of 5 underutilized Papilionoideae crops provide insights into root nodulation and disease resistanc.</title>
        <authorList>
            <person name="Jiang F."/>
        </authorList>
    </citation>
    <scope>NUCLEOTIDE SEQUENCE [LARGE SCALE GENOMIC DNA]</scope>
    <source>
        <strain evidence="3">DUOXIRENSHENG_FW03</strain>
        <tissue evidence="3">Leaves</tissue>
    </source>
</reference>
<organism evidence="3 4">
    <name type="scientific">Psophocarpus tetragonolobus</name>
    <name type="common">Winged bean</name>
    <name type="synonym">Dolichos tetragonolobus</name>
    <dbReference type="NCBI Taxonomy" id="3891"/>
    <lineage>
        <taxon>Eukaryota</taxon>
        <taxon>Viridiplantae</taxon>
        <taxon>Streptophyta</taxon>
        <taxon>Embryophyta</taxon>
        <taxon>Tracheophyta</taxon>
        <taxon>Spermatophyta</taxon>
        <taxon>Magnoliopsida</taxon>
        <taxon>eudicotyledons</taxon>
        <taxon>Gunneridae</taxon>
        <taxon>Pentapetalae</taxon>
        <taxon>rosids</taxon>
        <taxon>fabids</taxon>
        <taxon>Fabales</taxon>
        <taxon>Fabaceae</taxon>
        <taxon>Papilionoideae</taxon>
        <taxon>50 kb inversion clade</taxon>
        <taxon>NPAAA clade</taxon>
        <taxon>indigoferoid/millettioid clade</taxon>
        <taxon>Phaseoleae</taxon>
        <taxon>Psophocarpus</taxon>
    </lineage>
</organism>
<dbReference type="InterPro" id="IPR001563">
    <property type="entry name" value="Peptidase_S10"/>
</dbReference>
<comment type="similarity">
    <text evidence="1">Belongs to the peptidase S10 family.</text>
</comment>
<dbReference type="GO" id="GO:0006508">
    <property type="term" value="P:proteolysis"/>
    <property type="evidence" value="ECO:0007669"/>
    <property type="project" value="InterPro"/>
</dbReference>